<feature type="transmembrane region" description="Helical" evidence="1">
    <location>
        <begin position="40"/>
        <end position="58"/>
    </location>
</feature>
<comment type="caution">
    <text evidence="2">The sequence shown here is derived from an EMBL/GenBank/DDBJ whole genome shotgun (WGS) entry which is preliminary data.</text>
</comment>
<keyword evidence="1" id="KW-1133">Transmembrane helix</keyword>
<keyword evidence="3" id="KW-1185">Reference proteome</keyword>
<evidence type="ECO:0000313" key="3">
    <source>
        <dbReference type="Proteomes" id="UP001500840"/>
    </source>
</evidence>
<dbReference type="RefSeq" id="WP_345325335.1">
    <property type="nucleotide sequence ID" value="NZ_BAABGA010000054.1"/>
</dbReference>
<accession>A0ABP8N435</accession>
<evidence type="ECO:0000313" key="2">
    <source>
        <dbReference type="EMBL" id="GAA4460968.1"/>
    </source>
</evidence>
<proteinExistence type="predicted"/>
<reference evidence="3" key="1">
    <citation type="journal article" date="2019" name="Int. J. Syst. Evol. Microbiol.">
        <title>The Global Catalogue of Microorganisms (GCM) 10K type strain sequencing project: providing services to taxonomists for standard genome sequencing and annotation.</title>
        <authorList>
            <consortium name="The Broad Institute Genomics Platform"/>
            <consortium name="The Broad Institute Genome Sequencing Center for Infectious Disease"/>
            <person name="Wu L."/>
            <person name="Ma J."/>
        </authorList>
    </citation>
    <scope>NUCLEOTIDE SEQUENCE [LARGE SCALE GENOMIC DNA]</scope>
    <source>
        <strain evidence="3">JCM 17759</strain>
    </source>
</reference>
<protein>
    <submittedName>
        <fullName evidence="2">SxtJ family membrane protein</fullName>
    </submittedName>
</protein>
<dbReference type="Proteomes" id="UP001500840">
    <property type="component" value="Unassembled WGS sequence"/>
</dbReference>
<feature type="transmembrane region" description="Helical" evidence="1">
    <location>
        <begin position="78"/>
        <end position="103"/>
    </location>
</feature>
<gene>
    <name evidence="2" type="ORF">GCM10023156_42710</name>
</gene>
<dbReference type="Pfam" id="PF19588">
    <property type="entry name" value="SxtJ"/>
    <property type="match status" value="1"/>
</dbReference>
<sequence>MSLFDLKAAPSRSMERWFGLSLSTLFLVFALMLRHSASRVSMALMVVGVLIGVIYYCIPGTRLRVIRAWQYFTYPLAWAISHLLLGTVFFGIVLPTGIMLRLLGYDPLRLKKRDSASNWIHRREDDDISRYFKQF</sequence>
<dbReference type="EMBL" id="BAABGA010000054">
    <property type="protein sequence ID" value="GAA4460968.1"/>
    <property type="molecule type" value="Genomic_DNA"/>
</dbReference>
<feature type="transmembrane region" description="Helical" evidence="1">
    <location>
        <begin position="16"/>
        <end position="33"/>
    </location>
</feature>
<dbReference type="InterPro" id="IPR045781">
    <property type="entry name" value="SxtJ"/>
</dbReference>
<name>A0ABP8N435_9BACT</name>
<keyword evidence="1" id="KW-0472">Membrane</keyword>
<evidence type="ECO:0000256" key="1">
    <source>
        <dbReference type="SAM" id="Phobius"/>
    </source>
</evidence>
<keyword evidence="1" id="KW-0812">Transmembrane</keyword>
<organism evidence="2 3">
    <name type="scientific">Novipirellula rosea</name>
    <dbReference type="NCBI Taxonomy" id="1031540"/>
    <lineage>
        <taxon>Bacteria</taxon>
        <taxon>Pseudomonadati</taxon>
        <taxon>Planctomycetota</taxon>
        <taxon>Planctomycetia</taxon>
        <taxon>Pirellulales</taxon>
        <taxon>Pirellulaceae</taxon>
        <taxon>Novipirellula</taxon>
    </lineage>
</organism>